<proteinExistence type="predicted"/>
<evidence type="ECO:0000256" key="1">
    <source>
        <dbReference type="SAM" id="Phobius"/>
    </source>
</evidence>
<dbReference type="Gene3D" id="3.40.50.1010">
    <property type="entry name" value="5'-nuclease"/>
    <property type="match status" value="1"/>
</dbReference>
<accession>A0ABM9I362</accession>
<gene>
    <name evidence="2" type="ORF">MSZNOR_2656</name>
</gene>
<feature type="transmembrane region" description="Helical" evidence="1">
    <location>
        <begin position="31"/>
        <end position="50"/>
    </location>
</feature>
<reference evidence="2 3" key="1">
    <citation type="submission" date="2023-03" db="EMBL/GenBank/DDBJ databases">
        <authorList>
            <person name="Pearce D."/>
        </authorList>
    </citation>
    <scope>NUCLEOTIDE SEQUENCE [LARGE SCALE GENOMIC DNA]</scope>
    <source>
        <strain evidence="2">Msz</strain>
    </source>
</reference>
<keyword evidence="1" id="KW-1133">Transmembrane helix</keyword>
<name>A0ABM9I362_9GAMM</name>
<keyword evidence="1" id="KW-0812">Transmembrane</keyword>
<keyword evidence="3" id="KW-1185">Reference proteome</keyword>
<dbReference type="Proteomes" id="UP001162030">
    <property type="component" value="Chromosome"/>
</dbReference>
<evidence type="ECO:0000313" key="2">
    <source>
        <dbReference type="EMBL" id="CAI8859003.1"/>
    </source>
</evidence>
<organism evidence="2 3">
    <name type="scientific">Methylocaldum szegediense</name>
    <dbReference type="NCBI Taxonomy" id="73780"/>
    <lineage>
        <taxon>Bacteria</taxon>
        <taxon>Pseudomonadati</taxon>
        <taxon>Pseudomonadota</taxon>
        <taxon>Gammaproteobacteria</taxon>
        <taxon>Methylococcales</taxon>
        <taxon>Methylococcaceae</taxon>
        <taxon>Methylocaldum</taxon>
    </lineage>
</organism>
<keyword evidence="1" id="KW-0472">Membrane</keyword>
<evidence type="ECO:0000313" key="3">
    <source>
        <dbReference type="Proteomes" id="UP001162030"/>
    </source>
</evidence>
<sequence>MIVLTTSVSEAMKPAPYANVMARLNDQVQETLLYITTITLAGLLFGIQALPQGKRRGPAGQRSQ</sequence>
<dbReference type="RefSeq" id="WP_317963236.1">
    <property type="nucleotide sequence ID" value="NZ_OX458333.1"/>
</dbReference>
<protein>
    <submittedName>
        <fullName evidence="2">Uncharacterized protein</fullName>
    </submittedName>
</protein>
<dbReference type="EMBL" id="OX458333">
    <property type="protein sequence ID" value="CAI8859003.1"/>
    <property type="molecule type" value="Genomic_DNA"/>
</dbReference>